<sequence length="113" mass="12035">MALLIAVPWCCCSAEAKEAPGARPCCVEKAHSQDSGKQEKSPCPCACKAKEPSDEVKNPTLPVAAVLPFVPVVPDLSWLVPPSPVDLPVLAGSPYTGSDPPRLLLARYSRWLN</sequence>
<evidence type="ECO:0000313" key="2">
    <source>
        <dbReference type="Proteomes" id="UP001371305"/>
    </source>
</evidence>
<evidence type="ECO:0000313" key="1">
    <source>
        <dbReference type="EMBL" id="MEK7952844.1"/>
    </source>
</evidence>
<evidence type="ECO:0008006" key="3">
    <source>
        <dbReference type="Google" id="ProtNLM"/>
    </source>
</evidence>
<name>A0ABU9AYJ5_9BACT</name>
<reference evidence="1 2" key="1">
    <citation type="submission" date="2024-04" db="EMBL/GenBank/DDBJ databases">
        <title>Luteolibacter sp. isolated from soil.</title>
        <authorList>
            <person name="An J."/>
        </authorList>
    </citation>
    <scope>NUCLEOTIDE SEQUENCE [LARGE SCALE GENOMIC DNA]</scope>
    <source>
        <strain evidence="1 2">Y139</strain>
    </source>
</reference>
<proteinExistence type="predicted"/>
<accession>A0ABU9AYJ5</accession>
<protein>
    <recommendedName>
        <fullName evidence="3">Secreted protein</fullName>
    </recommendedName>
</protein>
<gene>
    <name evidence="1" type="ORF">WKV53_20185</name>
</gene>
<comment type="caution">
    <text evidence="1">The sequence shown here is derived from an EMBL/GenBank/DDBJ whole genome shotgun (WGS) entry which is preliminary data.</text>
</comment>
<organism evidence="1 2">
    <name type="scientific">Luteolibacter soli</name>
    <dbReference type="NCBI Taxonomy" id="3135280"/>
    <lineage>
        <taxon>Bacteria</taxon>
        <taxon>Pseudomonadati</taxon>
        <taxon>Verrucomicrobiota</taxon>
        <taxon>Verrucomicrobiia</taxon>
        <taxon>Verrucomicrobiales</taxon>
        <taxon>Verrucomicrobiaceae</taxon>
        <taxon>Luteolibacter</taxon>
    </lineage>
</organism>
<dbReference type="EMBL" id="JBBUKT010000009">
    <property type="protein sequence ID" value="MEK7952844.1"/>
    <property type="molecule type" value="Genomic_DNA"/>
</dbReference>
<dbReference type="Proteomes" id="UP001371305">
    <property type="component" value="Unassembled WGS sequence"/>
</dbReference>
<keyword evidence="2" id="KW-1185">Reference proteome</keyword>